<dbReference type="Pfam" id="PF06834">
    <property type="entry name" value="TraU"/>
    <property type="match status" value="1"/>
</dbReference>
<organism evidence="1 2">
    <name type="scientific">Orientia chuto str. Dubai</name>
    <dbReference type="NCBI Taxonomy" id="1359168"/>
    <lineage>
        <taxon>Bacteria</taxon>
        <taxon>Pseudomonadati</taxon>
        <taxon>Pseudomonadota</taxon>
        <taxon>Alphaproteobacteria</taxon>
        <taxon>Rickettsiales</taxon>
        <taxon>Rickettsiaceae</taxon>
        <taxon>Rickettsieae</taxon>
        <taxon>Orientia</taxon>
    </lineage>
</organism>
<dbReference type="EMBL" id="LANP01000035">
    <property type="protein sequence ID" value="KJV54817.1"/>
    <property type="molecule type" value="Genomic_DNA"/>
</dbReference>
<evidence type="ECO:0000313" key="1">
    <source>
        <dbReference type="EMBL" id="KJV54817.1"/>
    </source>
</evidence>
<proteinExistence type="predicted"/>
<dbReference type="InterPro" id="IPR009649">
    <property type="entry name" value="TraU"/>
</dbReference>
<protein>
    <submittedName>
        <fullName evidence="1">TraU family protein</fullName>
    </submittedName>
</protein>
<dbReference type="AlphaFoldDB" id="A0A0F3MH58"/>
<comment type="caution">
    <text evidence="1">The sequence shown here is derived from an EMBL/GenBank/DDBJ whole genome shotgun (WGS) entry which is preliminary data.</text>
</comment>
<accession>A0A0F3MH58</accession>
<dbReference type="Proteomes" id="UP000033616">
    <property type="component" value="Unassembled WGS sequence"/>
</dbReference>
<name>A0A0F3MH58_9RICK</name>
<dbReference type="PATRIC" id="fig|1359168.3.peg.862"/>
<reference evidence="1 2" key="1">
    <citation type="submission" date="2015-02" db="EMBL/GenBank/DDBJ databases">
        <title>Genome Sequencing of Rickettsiales.</title>
        <authorList>
            <person name="Daugherty S.C."/>
            <person name="Su Q."/>
            <person name="Abolude K."/>
            <person name="Beier-Sexton M."/>
            <person name="Carlyon J.A."/>
            <person name="Carter R."/>
            <person name="Day N.P."/>
            <person name="Dumler S.J."/>
            <person name="Dyachenko V."/>
            <person name="Godinez A."/>
            <person name="Kurtti T.J."/>
            <person name="Lichay M."/>
            <person name="Mullins K.E."/>
            <person name="Ott S."/>
            <person name="Pappas-Brown V."/>
            <person name="Paris D.H."/>
            <person name="Patel P."/>
            <person name="Richards A.L."/>
            <person name="Sadzewicz L."/>
            <person name="Sears K."/>
            <person name="Seidman D."/>
            <person name="Sengamalay N."/>
            <person name="Stenos J."/>
            <person name="Tallon L.J."/>
            <person name="Vincent G."/>
            <person name="Fraser C.M."/>
            <person name="Munderloh U."/>
            <person name="Dunning-Hotopp J.C."/>
        </authorList>
    </citation>
    <scope>NUCLEOTIDE SEQUENCE [LARGE SCALE GENOMIC DNA]</scope>
    <source>
        <strain evidence="1 2">Fuller</strain>
    </source>
</reference>
<gene>
    <name evidence="1" type="ORF">OCHUTO_1058</name>
</gene>
<keyword evidence="2" id="KW-1185">Reference proteome</keyword>
<sequence length="56" mass="6714">MAKMHRQLMLWCYYGYRGLCGKYPTPIMKKSQYQLQMTYQIPEITSCKRIGETEDT</sequence>
<evidence type="ECO:0000313" key="2">
    <source>
        <dbReference type="Proteomes" id="UP000033616"/>
    </source>
</evidence>
<dbReference type="OrthoDB" id="9788211at2"/>
<dbReference type="STRING" id="1359168.OCHUTO_1058"/>